<dbReference type="AlphaFoldDB" id="A0A4Q0P770"/>
<keyword evidence="1" id="KW-0479">Metal-binding</keyword>
<dbReference type="GO" id="GO:0046872">
    <property type="term" value="F:metal ion binding"/>
    <property type="evidence" value="ECO:0007669"/>
    <property type="project" value="UniProtKB-KW"/>
</dbReference>
<dbReference type="Proteomes" id="UP000289238">
    <property type="component" value="Unassembled WGS sequence"/>
</dbReference>
<evidence type="ECO:0000313" key="3">
    <source>
        <dbReference type="EMBL" id="RXG22533.1"/>
    </source>
</evidence>
<dbReference type="EMBL" id="QOVM01000003">
    <property type="protein sequence ID" value="RXG22533.1"/>
    <property type="molecule type" value="Genomic_DNA"/>
</dbReference>
<comment type="cofactor">
    <cofactor evidence="1">
        <name>Zn(2+)</name>
        <dbReference type="ChEBI" id="CHEBI:29105"/>
    </cofactor>
    <text evidence="1">Binds 1 zinc ion per subunit.</text>
</comment>
<feature type="binding site" evidence="1">
    <location>
        <position position="87"/>
    </location>
    <ligand>
        <name>Zn(2+)</name>
        <dbReference type="ChEBI" id="CHEBI:29105"/>
    </ligand>
</feature>
<dbReference type="SUPFAM" id="SSF46785">
    <property type="entry name" value="Winged helix' DNA-binding domain"/>
    <property type="match status" value="1"/>
</dbReference>
<evidence type="ECO:0000256" key="2">
    <source>
        <dbReference type="PIRSR" id="PIRSR602481-2"/>
    </source>
</evidence>
<dbReference type="Gene3D" id="1.10.10.10">
    <property type="entry name" value="Winged helix-like DNA-binding domain superfamily/Winged helix DNA-binding domain"/>
    <property type="match status" value="1"/>
</dbReference>
<evidence type="ECO:0000313" key="4">
    <source>
        <dbReference type="Proteomes" id="UP000289238"/>
    </source>
</evidence>
<dbReference type="InterPro" id="IPR036388">
    <property type="entry name" value="WH-like_DNA-bd_sf"/>
</dbReference>
<comment type="caution">
    <text evidence="3">The sequence shown here is derived from an EMBL/GenBank/DDBJ whole genome shotgun (WGS) entry which is preliminary data.</text>
</comment>
<evidence type="ECO:0000256" key="1">
    <source>
        <dbReference type="PIRSR" id="PIRSR602481-1"/>
    </source>
</evidence>
<dbReference type="RefSeq" id="WP_128757523.1">
    <property type="nucleotide sequence ID" value="NZ_QOVM01000003.1"/>
</dbReference>
<protein>
    <submittedName>
        <fullName evidence="3">Fur family ferric uptake transcriptional regulator</fullName>
    </submittedName>
</protein>
<dbReference type="Pfam" id="PF01475">
    <property type="entry name" value="FUR"/>
    <property type="match status" value="1"/>
</dbReference>
<keyword evidence="2" id="KW-0408">Iron</keyword>
<dbReference type="OrthoDB" id="594893at2"/>
<accession>A0A4Q0P770</accession>
<dbReference type="GO" id="GO:0003700">
    <property type="term" value="F:DNA-binding transcription factor activity"/>
    <property type="evidence" value="ECO:0007669"/>
    <property type="project" value="InterPro"/>
</dbReference>
<feature type="binding site" evidence="2">
    <location>
        <position position="78"/>
    </location>
    <ligand>
        <name>Fe cation</name>
        <dbReference type="ChEBI" id="CHEBI:24875"/>
    </ligand>
</feature>
<name>A0A4Q0P770_9FLAO</name>
<keyword evidence="4" id="KW-1185">Reference proteome</keyword>
<proteinExistence type="predicted"/>
<reference evidence="3 4" key="1">
    <citation type="submission" date="2018-07" db="EMBL/GenBank/DDBJ databases">
        <title>Leeuwenhoekiella genomics.</title>
        <authorList>
            <person name="Tahon G."/>
            <person name="Willems A."/>
        </authorList>
    </citation>
    <scope>NUCLEOTIDE SEQUENCE [LARGE SCALE GENOMIC DNA]</scope>
    <source>
        <strain evidence="3 4">LMG 22550</strain>
    </source>
</reference>
<dbReference type="InterPro" id="IPR036390">
    <property type="entry name" value="WH_DNA-bd_sf"/>
</dbReference>
<feature type="binding site" evidence="1">
    <location>
        <position position="84"/>
    </location>
    <ligand>
        <name>Zn(2+)</name>
        <dbReference type="ChEBI" id="CHEBI:29105"/>
    </ligand>
</feature>
<sequence>MRKTIAKEAILKTINESDTALSQAEIQAILPDGLCNRVTIYRVLDRLVEEKSVHQITNIDGVVKYANCHSCSTEHKHDHIHFNCEKCNVVTCVEDVEPTFKLPSNYQINQLNFMVSGVCPDCLDS</sequence>
<feature type="binding site" evidence="1">
    <location>
        <position position="122"/>
    </location>
    <ligand>
        <name>Zn(2+)</name>
        <dbReference type="ChEBI" id="CHEBI:29105"/>
    </ligand>
</feature>
<keyword evidence="1" id="KW-0862">Zinc</keyword>
<gene>
    <name evidence="3" type="ORF">DSM00_1632</name>
</gene>
<dbReference type="InterPro" id="IPR002481">
    <property type="entry name" value="FUR"/>
</dbReference>
<comment type="cofactor">
    <cofactor evidence="2">
        <name>Mn(2+)</name>
        <dbReference type="ChEBI" id="CHEBI:29035"/>
    </cofactor>
    <cofactor evidence="2">
        <name>Fe(2+)</name>
        <dbReference type="ChEBI" id="CHEBI:29033"/>
    </cofactor>
    <text evidence="2">Binds 1 Mn(2+) or Fe(2+) ion per subunit.</text>
</comment>
<feature type="binding site" evidence="1">
    <location>
        <position position="119"/>
    </location>
    <ligand>
        <name>Zn(2+)</name>
        <dbReference type="ChEBI" id="CHEBI:29105"/>
    </ligand>
</feature>
<organism evidence="3 4">
    <name type="scientific">Leeuwenhoekiella aequorea</name>
    <dbReference type="NCBI Taxonomy" id="283736"/>
    <lineage>
        <taxon>Bacteria</taxon>
        <taxon>Pseudomonadati</taxon>
        <taxon>Bacteroidota</taxon>
        <taxon>Flavobacteriia</taxon>
        <taxon>Flavobacteriales</taxon>
        <taxon>Flavobacteriaceae</taxon>
        <taxon>Leeuwenhoekiella</taxon>
    </lineage>
</organism>